<dbReference type="EMBL" id="JBJUIK010000003">
    <property type="protein sequence ID" value="KAL3533929.1"/>
    <property type="molecule type" value="Genomic_DNA"/>
</dbReference>
<keyword evidence="2" id="KW-1185">Reference proteome</keyword>
<comment type="caution">
    <text evidence="1">The sequence shown here is derived from an EMBL/GenBank/DDBJ whole genome shotgun (WGS) entry which is preliminary data.</text>
</comment>
<dbReference type="Proteomes" id="UP001630127">
    <property type="component" value="Unassembled WGS sequence"/>
</dbReference>
<dbReference type="AlphaFoldDB" id="A0ABD3ASB1"/>
<evidence type="ECO:0000313" key="1">
    <source>
        <dbReference type="EMBL" id="KAL3533929.1"/>
    </source>
</evidence>
<proteinExistence type="predicted"/>
<gene>
    <name evidence="1" type="ORF">ACH5RR_007450</name>
</gene>
<name>A0ABD3ASB1_9GENT</name>
<accession>A0ABD3ASB1</accession>
<evidence type="ECO:0008006" key="3">
    <source>
        <dbReference type="Google" id="ProtNLM"/>
    </source>
</evidence>
<sequence>MVSYYSFSVQNLPFSSPLPWLNLNPAPFHPPPPSLFSLPINHKSQKIPKNAKKNQEKAPPSLTCKAMAEQSAVQGATAAYAKEMERLSAKESLLLAFKDAGGFEALVTGKTTDMQRIDVNERIVGLERLNPTPRPTTSPYLEGKWNFEWFGNGSPGFFTAKLIF</sequence>
<protein>
    <recommendedName>
        <fullName evidence="3">Plastid lipid-associated protein/fibrillin conserved domain-containing protein</fullName>
    </recommendedName>
</protein>
<reference evidence="1 2" key="1">
    <citation type="submission" date="2024-11" db="EMBL/GenBank/DDBJ databases">
        <title>A near-complete genome assembly of Cinchona calisaya.</title>
        <authorList>
            <person name="Lian D.C."/>
            <person name="Zhao X.W."/>
            <person name="Wei L."/>
        </authorList>
    </citation>
    <scope>NUCLEOTIDE SEQUENCE [LARGE SCALE GENOMIC DNA]</scope>
    <source>
        <tissue evidence="1">Nenye</tissue>
    </source>
</reference>
<evidence type="ECO:0000313" key="2">
    <source>
        <dbReference type="Proteomes" id="UP001630127"/>
    </source>
</evidence>
<feature type="non-terminal residue" evidence="1">
    <location>
        <position position="164"/>
    </location>
</feature>
<organism evidence="1 2">
    <name type="scientific">Cinchona calisaya</name>
    <dbReference type="NCBI Taxonomy" id="153742"/>
    <lineage>
        <taxon>Eukaryota</taxon>
        <taxon>Viridiplantae</taxon>
        <taxon>Streptophyta</taxon>
        <taxon>Embryophyta</taxon>
        <taxon>Tracheophyta</taxon>
        <taxon>Spermatophyta</taxon>
        <taxon>Magnoliopsida</taxon>
        <taxon>eudicotyledons</taxon>
        <taxon>Gunneridae</taxon>
        <taxon>Pentapetalae</taxon>
        <taxon>asterids</taxon>
        <taxon>lamiids</taxon>
        <taxon>Gentianales</taxon>
        <taxon>Rubiaceae</taxon>
        <taxon>Cinchonoideae</taxon>
        <taxon>Cinchoneae</taxon>
        <taxon>Cinchona</taxon>
    </lineage>
</organism>